<evidence type="ECO:0000313" key="1">
    <source>
        <dbReference type="EMBL" id="KAE9393392.1"/>
    </source>
</evidence>
<keyword evidence="2" id="KW-1185">Reference proteome</keyword>
<organism evidence="1 2">
    <name type="scientific">Gymnopus androsaceus JB14</name>
    <dbReference type="NCBI Taxonomy" id="1447944"/>
    <lineage>
        <taxon>Eukaryota</taxon>
        <taxon>Fungi</taxon>
        <taxon>Dikarya</taxon>
        <taxon>Basidiomycota</taxon>
        <taxon>Agaricomycotina</taxon>
        <taxon>Agaricomycetes</taxon>
        <taxon>Agaricomycetidae</taxon>
        <taxon>Agaricales</taxon>
        <taxon>Marasmiineae</taxon>
        <taxon>Omphalotaceae</taxon>
        <taxon>Gymnopus</taxon>
    </lineage>
</organism>
<sequence>MVDQCQPFCWKLCYGRSNSGSSIRMNKSPDALYRNEDRSRTSNRFFVGAPLCRDPDYIVRSFQF</sequence>
<dbReference type="OrthoDB" id="10538340at2759"/>
<accession>A0A6A4H5C5</accession>
<dbReference type="Proteomes" id="UP000799118">
    <property type="component" value="Unassembled WGS sequence"/>
</dbReference>
<proteinExistence type="predicted"/>
<name>A0A6A4H5C5_9AGAR</name>
<gene>
    <name evidence="1" type="ORF">BT96DRAFT_225681</name>
</gene>
<protein>
    <submittedName>
        <fullName evidence="1">Uncharacterized protein</fullName>
    </submittedName>
</protein>
<dbReference type="AlphaFoldDB" id="A0A6A4H5C5"/>
<dbReference type="EMBL" id="ML769573">
    <property type="protein sequence ID" value="KAE9393392.1"/>
    <property type="molecule type" value="Genomic_DNA"/>
</dbReference>
<evidence type="ECO:0000313" key="2">
    <source>
        <dbReference type="Proteomes" id="UP000799118"/>
    </source>
</evidence>
<reference evidence="1" key="1">
    <citation type="journal article" date="2019" name="Environ. Microbiol.">
        <title>Fungal ecological strategies reflected in gene transcription - a case study of two litter decomposers.</title>
        <authorList>
            <person name="Barbi F."/>
            <person name="Kohler A."/>
            <person name="Barry K."/>
            <person name="Baskaran P."/>
            <person name="Daum C."/>
            <person name="Fauchery L."/>
            <person name="Ihrmark K."/>
            <person name="Kuo A."/>
            <person name="LaButti K."/>
            <person name="Lipzen A."/>
            <person name="Morin E."/>
            <person name="Grigoriev I.V."/>
            <person name="Henrissat B."/>
            <person name="Lindahl B."/>
            <person name="Martin F."/>
        </authorList>
    </citation>
    <scope>NUCLEOTIDE SEQUENCE</scope>
    <source>
        <strain evidence="1">JB14</strain>
    </source>
</reference>